<protein>
    <submittedName>
        <fullName evidence="3">Uncharacterized protein</fullName>
    </submittedName>
</protein>
<evidence type="ECO:0000256" key="2">
    <source>
        <dbReference type="SAM" id="SignalP"/>
    </source>
</evidence>
<dbReference type="EMBL" id="JACTNF010000019">
    <property type="protein sequence ID" value="MBO1076239.1"/>
    <property type="molecule type" value="Genomic_DNA"/>
</dbReference>
<keyword evidence="4" id="KW-1185">Reference proteome</keyword>
<sequence length="58" mass="5755">MRILPTLAVLTASIGLAACSVNTAPPTVVSAPAPTPQPTTVMTTPAPMTTGPSVTVRP</sequence>
<gene>
    <name evidence="3" type="ORF">IAI60_16630</name>
</gene>
<evidence type="ECO:0000313" key="3">
    <source>
        <dbReference type="EMBL" id="MBO1076239.1"/>
    </source>
</evidence>
<organism evidence="3 4">
    <name type="scientific">Roseomonas marmotae</name>
    <dbReference type="NCBI Taxonomy" id="2768161"/>
    <lineage>
        <taxon>Bacteria</taxon>
        <taxon>Pseudomonadati</taxon>
        <taxon>Pseudomonadota</taxon>
        <taxon>Alphaproteobacteria</taxon>
        <taxon>Acetobacterales</taxon>
        <taxon>Roseomonadaceae</taxon>
        <taxon>Roseomonas</taxon>
    </lineage>
</organism>
<proteinExistence type="predicted"/>
<comment type="caution">
    <text evidence="3">The sequence shown here is derived from an EMBL/GenBank/DDBJ whole genome shotgun (WGS) entry which is preliminary data.</text>
</comment>
<accession>A0ABS3KFI5</accession>
<dbReference type="PROSITE" id="PS51257">
    <property type="entry name" value="PROKAR_LIPOPROTEIN"/>
    <property type="match status" value="1"/>
</dbReference>
<keyword evidence="2" id="KW-0732">Signal</keyword>
<evidence type="ECO:0000256" key="1">
    <source>
        <dbReference type="SAM" id="MobiDB-lite"/>
    </source>
</evidence>
<feature type="compositionally biased region" description="Low complexity" evidence="1">
    <location>
        <begin position="28"/>
        <end position="52"/>
    </location>
</feature>
<feature type="signal peptide" evidence="2">
    <location>
        <begin position="1"/>
        <end position="17"/>
    </location>
</feature>
<name>A0ABS3KFI5_9PROT</name>
<reference evidence="3 4" key="1">
    <citation type="submission" date="2020-09" db="EMBL/GenBank/DDBJ databases">
        <title>Roseomonas.</title>
        <authorList>
            <person name="Zhu W."/>
        </authorList>
    </citation>
    <scope>NUCLEOTIDE SEQUENCE [LARGE SCALE GENOMIC DNA]</scope>
    <source>
        <strain evidence="3 4">1311</strain>
    </source>
</reference>
<feature type="region of interest" description="Disordered" evidence="1">
    <location>
        <begin position="28"/>
        <end position="58"/>
    </location>
</feature>
<dbReference type="Proteomes" id="UP001518990">
    <property type="component" value="Unassembled WGS sequence"/>
</dbReference>
<evidence type="ECO:0000313" key="4">
    <source>
        <dbReference type="Proteomes" id="UP001518990"/>
    </source>
</evidence>
<dbReference type="RefSeq" id="WP_207449041.1">
    <property type="nucleotide sequence ID" value="NZ_CP061091.1"/>
</dbReference>
<feature type="chain" id="PRO_5046306806" evidence="2">
    <location>
        <begin position="18"/>
        <end position="58"/>
    </location>
</feature>